<dbReference type="InterPro" id="IPR036291">
    <property type="entry name" value="NAD(P)-bd_dom_sf"/>
</dbReference>
<protein>
    <submittedName>
        <fullName evidence="2">TrkA family potassium uptake protein</fullName>
    </submittedName>
</protein>
<dbReference type="PANTHER" id="PTHR43833:SF7">
    <property type="entry name" value="KTR SYSTEM POTASSIUM UPTAKE PROTEIN C"/>
    <property type="match status" value="1"/>
</dbReference>
<dbReference type="Pfam" id="PF02254">
    <property type="entry name" value="TrkA_N"/>
    <property type="match status" value="1"/>
</dbReference>
<evidence type="ECO:0000259" key="1">
    <source>
        <dbReference type="PROSITE" id="PS51201"/>
    </source>
</evidence>
<organism evidence="2 3">
    <name type="scientific">Corynebacterium suicordis DSM 45110</name>
    <dbReference type="NCBI Taxonomy" id="1121369"/>
    <lineage>
        <taxon>Bacteria</taxon>
        <taxon>Bacillati</taxon>
        <taxon>Actinomycetota</taxon>
        <taxon>Actinomycetes</taxon>
        <taxon>Mycobacteriales</taxon>
        <taxon>Corynebacteriaceae</taxon>
        <taxon>Corynebacterium</taxon>
    </lineage>
</organism>
<reference evidence="2 3" key="1">
    <citation type="submission" date="2020-10" db="EMBL/GenBank/DDBJ databases">
        <title>Novel species in genus Corynebacterium.</title>
        <authorList>
            <person name="Zhang G."/>
        </authorList>
    </citation>
    <scope>NUCLEOTIDE SEQUENCE [LARGE SCALE GENOMIC DNA]</scope>
    <source>
        <strain evidence="2 3">DSM 45110</strain>
    </source>
</reference>
<accession>A0ABR9ZIT8</accession>
<dbReference type="EMBL" id="JADKMY010000001">
    <property type="protein sequence ID" value="MBF4553124.1"/>
    <property type="molecule type" value="Genomic_DNA"/>
</dbReference>
<evidence type="ECO:0000313" key="3">
    <source>
        <dbReference type="Proteomes" id="UP000635902"/>
    </source>
</evidence>
<dbReference type="SUPFAM" id="SSF51735">
    <property type="entry name" value="NAD(P)-binding Rossmann-fold domains"/>
    <property type="match status" value="1"/>
</dbReference>
<dbReference type="InterPro" id="IPR003148">
    <property type="entry name" value="RCK_N"/>
</dbReference>
<dbReference type="Gene3D" id="3.40.50.720">
    <property type="entry name" value="NAD(P)-binding Rossmann-like Domain"/>
    <property type="match status" value="1"/>
</dbReference>
<comment type="caution">
    <text evidence="2">The sequence shown here is derived from an EMBL/GenBank/DDBJ whole genome shotgun (WGS) entry which is preliminary data.</text>
</comment>
<dbReference type="Proteomes" id="UP000635902">
    <property type="component" value="Unassembled WGS sequence"/>
</dbReference>
<feature type="domain" description="RCK N-terminal" evidence="1">
    <location>
        <begin position="26"/>
        <end position="142"/>
    </location>
</feature>
<dbReference type="InterPro" id="IPR050721">
    <property type="entry name" value="Trk_Ktr_HKT_K-transport"/>
</dbReference>
<dbReference type="PANTHER" id="PTHR43833">
    <property type="entry name" value="POTASSIUM CHANNEL PROTEIN 2-RELATED-RELATED"/>
    <property type="match status" value="1"/>
</dbReference>
<proteinExistence type="predicted"/>
<sequence length="241" mass="26383">MSTIQKKGPSLAKLFGLSRDNQPFSLRPVTVIGLGRFGLALSKELTSYGVEVFGIDDDEKLISEHTTECTDFAVADTTDPHALKQLGVDEAECVVIGIGSDLEASILTASNIVEFGVPDIWAKADSDAHARILKQVGVHHVLRPERDTGRRVAHLLGGRFDEFAEVDSDYGMIKLSVPRELVGKAIDSEALWKKKKVHIVAVKSPGCEWRPYFETTPLNANDLMVVAGSPLHLETFSLRPH</sequence>
<keyword evidence="3" id="KW-1185">Reference proteome</keyword>
<dbReference type="SUPFAM" id="SSF116726">
    <property type="entry name" value="TrkA C-terminal domain-like"/>
    <property type="match status" value="1"/>
</dbReference>
<dbReference type="Gene3D" id="3.30.70.1450">
    <property type="entry name" value="Regulator of K+ conductance, C-terminal domain"/>
    <property type="match status" value="1"/>
</dbReference>
<name>A0ABR9ZIT8_9CORY</name>
<dbReference type="InterPro" id="IPR036721">
    <property type="entry name" value="RCK_C_sf"/>
</dbReference>
<dbReference type="PROSITE" id="PS51201">
    <property type="entry name" value="RCK_N"/>
    <property type="match status" value="1"/>
</dbReference>
<evidence type="ECO:0000313" key="2">
    <source>
        <dbReference type="EMBL" id="MBF4553124.1"/>
    </source>
</evidence>
<gene>
    <name evidence="2" type="ORF">IRY30_03370</name>
</gene>